<keyword evidence="6" id="KW-1185">Reference proteome</keyword>
<dbReference type="PANTHER" id="PTHR47235">
    <property type="entry name" value="BLR6548 PROTEIN"/>
    <property type="match status" value="1"/>
</dbReference>
<dbReference type="PANTHER" id="PTHR47235:SF1">
    <property type="entry name" value="BLR6548 PROTEIN"/>
    <property type="match status" value="1"/>
</dbReference>
<gene>
    <name evidence="5" type="ORF">JQ615_01610</name>
</gene>
<sequence length="442" mass="48389">MTNVARKLLILAAAVLSGAAFTTPAAAQNEQFIPILSYRTGPYAVNGAPFANGMADYYNLVNERDGGINGVKLLVEECETAYATDKGVECYERLKSKGPTGAAFFNPLSTGITFALTEKTAADKIPIVTMGYGRADSKNGAVFPYNFPLLGTYWSAADIAIQHVAKELGGFDKLKGRKISLLYHDSPYGKEPIPMLQVLSQKYGFEFTPIPVTHPGVEQKSQWLAIRQNRPDYVLVWGWGVMNSTAIKEAASVAYPRDKMLGVWWSGAEPDVTPAGDQAAGYKALMLQHGAGRFPVHADIEKYVYAKGKGLSEPGKIGEVLYNRGMVNAMLGVEAIRKAQEKFGKKPLTGEQIRWGLENLILTDARIKELGFEGMMKPVSISCADHEGARYGRVQQWDGKGWKVISDWYTADESLIEPLVADVSAKYAAEKKIKPRDCAKET</sequence>
<dbReference type="Gene3D" id="3.40.50.2300">
    <property type="match status" value="2"/>
</dbReference>
<comment type="similarity">
    <text evidence="1">Belongs to the leucine-binding protein family.</text>
</comment>
<dbReference type="InterPro" id="IPR028081">
    <property type="entry name" value="Leu-bd"/>
</dbReference>
<keyword evidence="2 3" id="KW-0732">Signal</keyword>
<dbReference type="InterPro" id="IPR028082">
    <property type="entry name" value="Peripla_BP_I"/>
</dbReference>
<organism evidence="5 6">
    <name type="scientific">Bradyrhizobium jicamae</name>
    <dbReference type="NCBI Taxonomy" id="280332"/>
    <lineage>
        <taxon>Bacteria</taxon>
        <taxon>Pseudomonadati</taxon>
        <taxon>Pseudomonadota</taxon>
        <taxon>Alphaproteobacteria</taxon>
        <taxon>Hyphomicrobiales</taxon>
        <taxon>Nitrobacteraceae</taxon>
        <taxon>Bradyrhizobium</taxon>
    </lineage>
</organism>
<dbReference type="EMBL" id="JAFCJH010000001">
    <property type="protein sequence ID" value="MBR0794078.1"/>
    <property type="molecule type" value="Genomic_DNA"/>
</dbReference>
<feature type="signal peptide" evidence="3">
    <location>
        <begin position="1"/>
        <end position="27"/>
    </location>
</feature>
<comment type="caution">
    <text evidence="5">The sequence shown here is derived from an EMBL/GenBank/DDBJ whole genome shotgun (WGS) entry which is preliminary data.</text>
</comment>
<proteinExistence type="inferred from homology"/>
<reference evidence="6" key="1">
    <citation type="journal article" date="2021" name="ISME J.">
        <title>Evolutionary origin and ecological implication of a unique nif island in free-living Bradyrhizobium lineages.</title>
        <authorList>
            <person name="Tao J."/>
        </authorList>
    </citation>
    <scope>NUCLEOTIDE SEQUENCE [LARGE SCALE GENOMIC DNA]</scope>
    <source>
        <strain evidence="6">SZCCT0434</strain>
    </source>
</reference>
<feature type="chain" id="PRO_5047057503" evidence="3">
    <location>
        <begin position="28"/>
        <end position="442"/>
    </location>
</feature>
<protein>
    <submittedName>
        <fullName evidence="5">ABC transporter substrate-binding protein</fullName>
    </submittedName>
</protein>
<accession>A0ABS5FBC4</accession>
<dbReference type="RefSeq" id="WP_212491683.1">
    <property type="nucleotide sequence ID" value="NZ_JAFCJH010000001.1"/>
</dbReference>
<evidence type="ECO:0000313" key="6">
    <source>
        <dbReference type="Proteomes" id="UP001315278"/>
    </source>
</evidence>
<dbReference type="Pfam" id="PF13458">
    <property type="entry name" value="Peripla_BP_6"/>
    <property type="match status" value="1"/>
</dbReference>
<dbReference type="Proteomes" id="UP001315278">
    <property type="component" value="Unassembled WGS sequence"/>
</dbReference>
<dbReference type="CDD" id="cd06334">
    <property type="entry name" value="PBP1_ABC_ligand_binding-like"/>
    <property type="match status" value="1"/>
</dbReference>
<evidence type="ECO:0000313" key="5">
    <source>
        <dbReference type="EMBL" id="MBR0794078.1"/>
    </source>
</evidence>
<feature type="domain" description="Leucine-binding protein" evidence="4">
    <location>
        <begin position="32"/>
        <end position="400"/>
    </location>
</feature>
<evidence type="ECO:0000259" key="4">
    <source>
        <dbReference type="Pfam" id="PF13458"/>
    </source>
</evidence>
<evidence type="ECO:0000256" key="1">
    <source>
        <dbReference type="ARBA" id="ARBA00010062"/>
    </source>
</evidence>
<dbReference type="SUPFAM" id="SSF53822">
    <property type="entry name" value="Periplasmic binding protein-like I"/>
    <property type="match status" value="1"/>
</dbReference>
<evidence type="ECO:0000256" key="2">
    <source>
        <dbReference type="ARBA" id="ARBA00022729"/>
    </source>
</evidence>
<evidence type="ECO:0000256" key="3">
    <source>
        <dbReference type="SAM" id="SignalP"/>
    </source>
</evidence>
<name>A0ABS5FBC4_9BRAD</name>